<dbReference type="PANTHER" id="PTHR43798:SF31">
    <property type="entry name" value="AB HYDROLASE SUPERFAMILY PROTEIN YCLE"/>
    <property type="match status" value="1"/>
</dbReference>
<dbReference type="EMBL" id="LT796768">
    <property type="protein sequence ID" value="SKB07479.1"/>
    <property type="molecule type" value="Genomic_DNA"/>
</dbReference>
<proteinExistence type="predicted"/>
<dbReference type="AlphaFoldDB" id="A0A1T4Z0A7"/>
<keyword evidence="4" id="KW-1185">Reference proteome</keyword>
<dbReference type="InterPro" id="IPR000639">
    <property type="entry name" value="Epox_hydrolase-like"/>
</dbReference>
<protein>
    <submittedName>
        <fullName evidence="3">Pimeloyl-ACP methyl ester carboxylesterase</fullName>
    </submittedName>
</protein>
<sequence>MTTINAAGTTFNVEDTGEDDLPAVVCLHSLFLDHRMFDGLVEAGRGRFRFVLPEFRGQGASAPAESDEVTMEQAAGDTAAVLDELGLQDSLVVASSMGGDVAARLAAYRPDLVRALAFVGSSVRGEPAEKVEEYVAFATNAAQQGFVDDRLEFLQQVMLGRSTLEDPQKKDVVDLWSGRMSELGADLLPAMVGVMRRKDATPLLPSIGVPALVVSGEECPVRPPDWAAELADGLPDSELVMVPRCGHSPLLEAPDTVVPKVLDFLAAHA</sequence>
<evidence type="ECO:0000313" key="4">
    <source>
        <dbReference type="Proteomes" id="UP000191040"/>
    </source>
</evidence>
<dbReference type="GO" id="GO:0016020">
    <property type="term" value="C:membrane"/>
    <property type="evidence" value="ECO:0007669"/>
    <property type="project" value="TreeGrafter"/>
</dbReference>
<dbReference type="Pfam" id="PF00561">
    <property type="entry name" value="Abhydrolase_1"/>
    <property type="match status" value="1"/>
</dbReference>
<dbReference type="PANTHER" id="PTHR43798">
    <property type="entry name" value="MONOACYLGLYCEROL LIPASE"/>
    <property type="match status" value="1"/>
</dbReference>
<dbReference type="Gene3D" id="3.40.50.1820">
    <property type="entry name" value="alpha/beta hydrolase"/>
    <property type="match status" value="1"/>
</dbReference>
<feature type="domain" description="AB hydrolase-1" evidence="2">
    <location>
        <begin position="22"/>
        <end position="254"/>
    </location>
</feature>
<name>A0A1T4Z0A7_9ACTN</name>
<evidence type="ECO:0000259" key="2">
    <source>
        <dbReference type="Pfam" id="PF00561"/>
    </source>
</evidence>
<evidence type="ECO:0000313" key="3">
    <source>
        <dbReference type="EMBL" id="SKB07479.1"/>
    </source>
</evidence>
<dbReference type="Proteomes" id="UP000191040">
    <property type="component" value="Chromosome I"/>
</dbReference>
<keyword evidence="1" id="KW-0378">Hydrolase</keyword>
<dbReference type="InterPro" id="IPR029058">
    <property type="entry name" value="AB_hydrolase_fold"/>
</dbReference>
<dbReference type="RefSeq" id="WP_078699754.1">
    <property type="nucleotide sequence ID" value="NZ_LT796768.1"/>
</dbReference>
<dbReference type="SUPFAM" id="SSF53474">
    <property type="entry name" value="alpha/beta-Hydrolases"/>
    <property type="match status" value="1"/>
</dbReference>
<evidence type="ECO:0000256" key="1">
    <source>
        <dbReference type="ARBA" id="ARBA00022801"/>
    </source>
</evidence>
<dbReference type="PRINTS" id="PR00111">
    <property type="entry name" value="ABHYDROLASE"/>
</dbReference>
<accession>A0A1T4Z0A7</accession>
<reference evidence="4" key="1">
    <citation type="submission" date="2017-02" db="EMBL/GenBank/DDBJ databases">
        <authorList>
            <person name="Varghese N."/>
            <person name="Submissions S."/>
        </authorList>
    </citation>
    <scope>NUCLEOTIDE SEQUENCE [LARGE SCALE GENOMIC DNA]</scope>
    <source>
        <strain evidence="4">9H-4</strain>
    </source>
</reference>
<dbReference type="STRING" id="1736691.SAMN06295964_1703"/>
<dbReference type="InterPro" id="IPR000073">
    <property type="entry name" value="AB_hydrolase_1"/>
</dbReference>
<dbReference type="GO" id="GO:0016787">
    <property type="term" value="F:hydrolase activity"/>
    <property type="evidence" value="ECO:0007669"/>
    <property type="project" value="UniProtKB-KW"/>
</dbReference>
<dbReference type="OrthoDB" id="9785847at2"/>
<gene>
    <name evidence="3" type="ORF">SAMN06295964_1703</name>
</gene>
<dbReference type="PRINTS" id="PR00412">
    <property type="entry name" value="EPOXHYDRLASE"/>
</dbReference>
<organism evidence="3 4">
    <name type="scientific">Aeromicrobium choanae</name>
    <dbReference type="NCBI Taxonomy" id="1736691"/>
    <lineage>
        <taxon>Bacteria</taxon>
        <taxon>Bacillati</taxon>
        <taxon>Actinomycetota</taxon>
        <taxon>Actinomycetes</taxon>
        <taxon>Propionibacteriales</taxon>
        <taxon>Nocardioidaceae</taxon>
        <taxon>Aeromicrobium</taxon>
    </lineage>
</organism>
<dbReference type="InterPro" id="IPR050266">
    <property type="entry name" value="AB_hydrolase_sf"/>
</dbReference>